<dbReference type="EMBL" id="CAJOBB010000741">
    <property type="protein sequence ID" value="CAF3741857.1"/>
    <property type="molecule type" value="Genomic_DNA"/>
</dbReference>
<protein>
    <submittedName>
        <fullName evidence="3">Uncharacterized protein</fullName>
    </submittedName>
</protein>
<evidence type="ECO:0000256" key="2">
    <source>
        <dbReference type="SAM" id="SignalP"/>
    </source>
</evidence>
<sequence length="431" mass="45732">MQFVSVSIVVFFFLITKIVNGQTLYPTSSGYVGAVYTMSNGANMNQILIHCLNANGQLTMTNAINTNGTGVNTTAGDPLYSQGSLVVYSNYLFAVNPGSNSLSMFMINPSDATKLTLLSVKSTYGLFPISVTVNSMYACVLTGGTMTGIRCFTYNSSGLFLMSSFDRNLTSYISQSIPPNGPPQTMSEILFSADNLALIISVKGSSTTMPGYLLFYTLSTNMTILAPSPTQMTPTNSALPFSMTLVGMNGLLITDPVANGVLTLQYSSATGMINNSMLTSINTSLAGALCWSTYSPNIGNYYVIAAGTATIVELNINMNSMSNPVQIIQYYTISNNTGALEATVVSLSGKDYLYILGTTSHVINGYKLNSSGNAIANGAVLVQQGDTTTIPKLAGIASFVQTQSGTNSAMLHLSSTLCIIITMIIIFINYQ</sequence>
<gene>
    <name evidence="3" type="ORF">IZO911_LOCUS7746</name>
    <name evidence="4" type="ORF">KXQ929_LOCUS13707</name>
</gene>
<comment type="caution">
    <text evidence="3">The sequence shown here is derived from an EMBL/GenBank/DDBJ whole genome shotgun (WGS) entry which is preliminary data.</text>
</comment>
<dbReference type="Proteomes" id="UP000663868">
    <property type="component" value="Unassembled WGS sequence"/>
</dbReference>
<dbReference type="EMBL" id="CAJNOE010000051">
    <property type="protein sequence ID" value="CAF0816311.1"/>
    <property type="molecule type" value="Genomic_DNA"/>
</dbReference>
<keyword evidence="1" id="KW-0472">Membrane</keyword>
<dbReference type="AlphaFoldDB" id="A0A813TZQ5"/>
<keyword evidence="1" id="KW-0812">Transmembrane</keyword>
<feature type="chain" id="PRO_5036409382" evidence="2">
    <location>
        <begin position="22"/>
        <end position="431"/>
    </location>
</feature>
<feature type="signal peptide" evidence="2">
    <location>
        <begin position="1"/>
        <end position="21"/>
    </location>
</feature>
<keyword evidence="1" id="KW-1133">Transmembrane helix</keyword>
<reference evidence="3" key="1">
    <citation type="submission" date="2021-02" db="EMBL/GenBank/DDBJ databases">
        <authorList>
            <person name="Nowell W R."/>
        </authorList>
    </citation>
    <scope>NUCLEOTIDE SEQUENCE</scope>
</reference>
<keyword evidence="2" id="KW-0732">Signal</keyword>
<proteinExistence type="predicted"/>
<feature type="transmembrane region" description="Helical" evidence="1">
    <location>
        <begin position="409"/>
        <end position="430"/>
    </location>
</feature>
<evidence type="ECO:0000313" key="4">
    <source>
        <dbReference type="EMBL" id="CAF3741857.1"/>
    </source>
</evidence>
<dbReference type="Gene3D" id="2.130.10.10">
    <property type="entry name" value="YVTN repeat-like/Quinoprotein amine dehydrogenase"/>
    <property type="match status" value="1"/>
</dbReference>
<dbReference type="Proteomes" id="UP000663860">
    <property type="component" value="Unassembled WGS sequence"/>
</dbReference>
<organism evidence="3 5">
    <name type="scientific">Adineta steineri</name>
    <dbReference type="NCBI Taxonomy" id="433720"/>
    <lineage>
        <taxon>Eukaryota</taxon>
        <taxon>Metazoa</taxon>
        <taxon>Spiralia</taxon>
        <taxon>Gnathifera</taxon>
        <taxon>Rotifera</taxon>
        <taxon>Eurotatoria</taxon>
        <taxon>Bdelloidea</taxon>
        <taxon>Adinetida</taxon>
        <taxon>Adinetidae</taxon>
        <taxon>Adineta</taxon>
    </lineage>
</organism>
<evidence type="ECO:0000313" key="5">
    <source>
        <dbReference type="Proteomes" id="UP000663860"/>
    </source>
</evidence>
<dbReference type="InterPro" id="IPR015943">
    <property type="entry name" value="WD40/YVTN_repeat-like_dom_sf"/>
</dbReference>
<evidence type="ECO:0000256" key="1">
    <source>
        <dbReference type="SAM" id="Phobius"/>
    </source>
</evidence>
<evidence type="ECO:0000313" key="3">
    <source>
        <dbReference type="EMBL" id="CAF0816311.1"/>
    </source>
</evidence>
<name>A0A813TZQ5_9BILA</name>
<accession>A0A813TZQ5</accession>